<dbReference type="PROSITE" id="PS51485">
    <property type="entry name" value="PHYTOCYANIN"/>
    <property type="match status" value="1"/>
</dbReference>
<dbReference type="Proteomes" id="UP000504603">
    <property type="component" value="Unplaced"/>
</dbReference>
<feature type="transmembrane region" description="Helical" evidence="3">
    <location>
        <begin position="134"/>
        <end position="156"/>
    </location>
</feature>
<feature type="domain" description="Phytocyanin" evidence="5">
    <location>
        <begin position="25"/>
        <end position="126"/>
    </location>
</feature>
<keyword evidence="6" id="KW-1185">Reference proteome</keyword>
<dbReference type="PANTHER" id="PTHR33021:SF350">
    <property type="entry name" value="UCLACYANIN-2"/>
    <property type="match status" value="1"/>
</dbReference>
<dbReference type="Gene3D" id="2.60.40.420">
    <property type="entry name" value="Cupredoxins - blue copper proteins"/>
    <property type="match status" value="1"/>
</dbReference>
<keyword evidence="2" id="KW-0325">Glycoprotein</keyword>
<keyword evidence="3" id="KW-0472">Membrane</keyword>
<dbReference type="KEGG" id="mcha:111023215"/>
<keyword evidence="3" id="KW-1133">Transmembrane helix</keyword>
<sequence>MTTTMSPSLACFFFIGALLHVVVAVDHRVGGDFGWNLPPIPTFFSDWARNRTFFVDDKLIFRSKANGTHTIAQPQSQVDFDGCVKSGIVFDFIIFISFDRPGRHYFISTAGNDCNAGMKFAINVLPESERTPNAAVEAGAVSVLLFITIIANLLFFL</sequence>
<accession>A0A6J1DQ85</accession>
<dbReference type="GO" id="GO:0005886">
    <property type="term" value="C:plasma membrane"/>
    <property type="evidence" value="ECO:0007669"/>
    <property type="project" value="TreeGrafter"/>
</dbReference>
<keyword evidence="3" id="KW-0812">Transmembrane</keyword>
<protein>
    <submittedName>
        <fullName evidence="7">Cucumber peeling cupredoxin-like</fullName>
    </submittedName>
</protein>
<feature type="signal peptide" evidence="4">
    <location>
        <begin position="1"/>
        <end position="24"/>
    </location>
</feature>
<dbReference type="PANTHER" id="PTHR33021">
    <property type="entry name" value="BLUE COPPER PROTEIN"/>
    <property type="match status" value="1"/>
</dbReference>
<evidence type="ECO:0000256" key="2">
    <source>
        <dbReference type="ARBA" id="ARBA00023180"/>
    </source>
</evidence>
<keyword evidence="1" id="KW-1015">Disulfide bond</keyword>
<evidence type="ECO:0000256" key="4">
    <source>
        <dbReference type="SAM" id="SignalP"/>
    </source>
</evidence>
<dbReference type="GO" id="GO:0009055">
    <property type="term" value="F:electron transfer activity"/>
    <property type="evidence" value="ECO:0007669"/>
    <property type="project" value="InterPro"/>
</dbReference>
<feature type="chain" id="PRO_5026650016" evidence="4">
    <location>
        <begin position="25"/>
        <end position="157"/>
    </location>
</feature>
<dbReference type="InterPro" id="IPR003245">
    <property type="entry name" value="Phytocyanin_dom"/>
</dbReference>
<dbReference type="AlphaFoldDB" id="A0A6J1DQ85"/>
<keyword evidence="4" id="KW-0732">Signal</keyword>
<reference evidence="7" key="1">
    <citation type="submission" date="2025-08" db="UniProtKB">
        <authorList>
            <consortium name="RefSeq"/>
        </authorList>
    </citation>
    <scope>IDENTIFICATION</scope>
    <source>
        <strain evidence="7">OHB3-1</strain>
    </source>
</reference>
<dbReference type="FunFam" id="2.60.40.420:FF:000034">
    <property type="entry name" value="Cupredoxin superfamily protein"/>
    <property type="match status" value="1"/>
</dbReference>
<dbReference type="Pfam" id="PF02298">
    <property type="entry name" value="Cu_bind_like"/>
    <property type="match status" value="1"/>
</dbReference>
<proteinExistence type="predicted"/>
<evidence type="ECO:0000256" key="3">
    <source>
        <dbReference type="SAM" id="Phobius"/>
    </source>
</evidence>
<dbReference type="InterPro" id="IPR008972">
    <property type="entry name" value="Cupredoxin"/>
</dbReference>
<evidence type="ECO:0000256" key="1">
    <source>
        <dbReference type="ARBA" id="ARBA00023157"/>
    </source>
</evidence>
<gene>
    <name evidence="7" type="primary">LOC111023215</name>
</gene>
<dbReference type="OrthoDB" id="2015260at2759"/>
<evidence type="ECO:0000259" key="5">
    <source>
        <dbReference type="PROSITE" id="PS51485"/>
    </source>
</evidence>
<dbReference type="InterPro" id="IPR039391">
    <property type="entry name" value="Phytocyanin-like"/>
</dbReference>
<evidence type="ECO:0000313" key="6">
    <source>
        <dbReference type="Proteomes" id="UP000504603"/>
    </source>
</evidence>
<organism evidence="6 7">
    <name type="scientific">Momordica charantia</name>
    <name type="common">Bitter gourd</name>
    <name type="synonym">Balsam pear</name>
    <dbReference type="NCBI Taxonomy" id="3673"/>
    <lineage>
        <taxon>Eukaryota</taxon>
        <taxon>Viridiplantae</taxon>
        <taxon>Streptophyta</taxon>
        <taxon>Embryophyta</taxon>
        <taxon>Tracheophyta</taxon>
        <taxon>Spermatophyta</taxon>
        <taxon>Magnoliopsida</taxon>
        <taxon>eudicotyledons</taxon>
        <taxon>Gunneridae</taxon>
        <taxon>Pentapetalae</taxon>
        <taxon>rosids</taxon>
        <taxon>fabids</taxon>
        <taxon>Cucurbitales</taxon>
        <taxon>Cucurbitaceae</taxon>
        <taxon>Momordiceae</taxon>
        <taxon>Momordica</taxon>
    </lineage>
</organism>
<dbReference type="RefSeq" id="XP_022156293.1">
    <property type="nucleotide sequence ID" value="XM_022300601.1"/>
</dbReference>
<dbReference type="SUPFAM" id="SSF49503">
    <property type="entry name" value="Cupredoxins"/>
    <property type="match status" value="1"/>
</dbReference>
<dbReference type="GeneID" id="111023215"/>
<evidence type="ECO:0000313" key="7">
    <source>
        <dbReference type="RefSeq" id="XP_022156293.1"/>
    </source>
</evidence>
<name>A0A6J1DQ85_MOMCH</name>